<dbReference type="EMBL" id="ML005229">
    <property type="protein sequence ID" value="RKP19402.1"/>
    <property type="molecule type" value="Genomic_DNA"/>
</dbReference>
<organism evidence="2 3">
    <name type="scientific">Rozella allomycis (strain CSF55)</name>
    <dbReference type="NCBI Taxonomy" id="988480"/>
    <lineage>
        <taxon>Eukaryota</taxon>
        <taxon>Fungi</taxon>
        <taxon>Fungi incertae sedis</taxon>
        <taxon>Cryptomycota</taxon>
        <taxon>Cryptomycota incertae sedis</taxon>
        <taxon>Rozella</taxon>
    </lineage>
</organism>
<evidence type="ECO:0000313" key="3">
    <source>
        <dbReference type="Proteomes" id="UP000281549"/>
    </source>
</evidence>
<accession>A0A4P9YJW6</accession>
<gene>
    <name evidence="2" type="ORF">ROZALSC1DRAFT_14024</name>
</gene>
<reference evidence="3" key="1">
    <citation type="journal article" date="2018" name="Nat. Microbiol.">
        <title>Leveraging single-cell genomics to expand the fungal tree of life.</title>
        <authorList>
            <person name="Ahrendt S.R."/>
            <person name="Quandt C.A."/>
            <person name="Ciobanu D."/>
            <person name="Clum A."/>
            <person name="Salamov A."/>
            <person name="Andreopoulos B."/>
            <person name="Cheng J.F."/>
            <person name="Woyke T."/>
            <person name="Pelin A."/>
            <person name="Henrissat B."/>
            <person name="Reynolds N.K."/>
            <person name="Benny G.L."/>
            <person name="Smith M.E."/>
            <person name="James T.Y."/>
            <person name="Grigoriev I.V."/>
        </authorList>
    </citation>
    <scope>NUCLEOTIDE SEQUENCE [LARGE SCALE GENOMIC DNA]</scope>
    <source>
        <strain evidence="3">CSF55</strain>
    </source>
</reference>
<dbReference type="Proteomes" id="UP000281549">
    <property type="component" value="Unassembled WGS sequence"/>
</dbReference>
<name>A0A4P9YJW6_ROZAC</name>
<dbReference type="AlphaFoldDB" id="A0A4P9YJW6"/>
<proteinExistence type="predicted"/>
<feature type="region of interest" description="Disordered" evidence="1">
    <location>
        <begin position="131"/>
        <end position="152"/>
    </location>
</feature>
<evidence type="ECO:0008006" key="4">
    <source>
        <dbReference type="Google" id="ProtNLM"/>
    </source>
</evidence>
<sequence length="174" mass="20491">MQISLLQVELNKEKELNTDLMREKATLDHHSKELQIHILELETALTSDNINKGNKRLESQIEALSLALENETKQRFELARENKKVERQVKDLLYQISEKEKAKLRSDEEASKWEEKVKRLKSQLDELEMTENNLQLSKRRAEREAADEKEKSLRLERENEKLKTRLEKAIAASI</sequence>
<dbReference type="SUPFAM" id="SSF90257">
    <property type="entry name" value="Myosin rod fragments"/>
    <property type="match status" value="1"/>
</dbReference>
<evidence type="ECO:0000256" key="1">
    <source>
        <dbReference type="SAM" id="MobiDB-lite"/>
    </source>
</evidence>
<feature type="compositionally biased region" description="Basic and acidic residues" evidence="1">
    <location>
        <begin position="139"/>
        <end position="152"/>
    </location>
</feature>
<evidence type="ECO:0000313" key="2">
    <source>
        <dbReference type="EMBL" id="RKP19402.1"/>
    </source>
</evidence>
<protein>
    <recommendedName>
        <fullName evidence="4">Myosin tail domain-containing protein</fullName>
    </recommendedName>
</protein>